<organism evidence="2 3">
    <name type="scientific">Musa troglodytarum</name>
    <name type="common">fe'i banana</name>
    <dbReference type="NCBI Taxonomy" id="320322"/>
    <lineage>
        <taxon>Eukaryota</taxon>
        <taxon>Viridiplantae</taxon>
        <taxon>Streptophyta</taxon>
        <taxon>Embryophyta</taxon>
        <taxon>Tracheophyta</taxon>
        <taxon>Spermatophyta</taxon>
        <taxon>Magnoliopsida</taxon>
        <taxon>Liliopsida</taxon>
        <taxon>Zingiberales</taxon>
        <taxon>Musaceae</taxon>
        <taxon>Musa</taxon>
    </lineage>
</organism>
<evidence type="ECO:0000313" key="2">
    <source>
        <dbReference type="EMBL" id="URE11799.1"/>
    </source>
</evidence>
<keyword evidence="3" id="KW-1185">Reference proteome</keyword>
<feature type="region of interest" description="Disordered" evidence="1">
    <location>
        <begin position="45"/>
        <end position="80"/>
    </location>
</feature>
<dbReference type="EMBL" id="CP097508">
    <property type="protein sequence ID" value="URE11799.1"/>
    <property type="molecule type" value="Genomic_DNA"/>
</dbReference>
<name>A0A9E7GGW7_9LILI</name>
<gene>
    <name evidence="2" type="ORF">MUK42_04649</name>
</gene>
<accession>A0A9E7GGW7</accession>
<evidence type="ECO:0000313" key="3">
    <source>
        <dbReference type="Proteomes" id="UP001055439"/>
    </source>
</evidence>
<evidence type="ECO:0000256" key="1">
    <source>
        <dbReference type="SAM" id="MobiDB-lite"/>
    </source>
</evidence>
<proteinExistence type="predicted"/>
<reference evidence="2" key="1">
    <citation type="submission" date="2022-05" db="EMBL/GenBank/DDBJ databases">
        <title>The Musa troglodytarum L. genome provides insights into the mechanism of non-climacteric behaviour and enrichment of carotenoids.</title>
        <authorList>
            <person name="Wang J."/>
        </authorList>
    </citation>
    <scope>NUCLEOTIDE SEQUENCE</scope>
    <source>
        <tissue evidence="2">Leaf</tissue>
    </source>
</reference>
<feature type="compositionally biased region" description="Basic and acidic residues" evidence="1">
    <location>
        <begin position="54"/>
        <end position="65"/>
    </location>
</feature>
<dbReference type="AlphaFoldDB" id="A0A9E7GGW7"/>
<protein>
    <submittedName>
        <fullName evidence="2">Uncharacterized protein</fullName>
    </submittedName>
</protein>
<sequence>MKGSRKKGSHLMPVVEESVGPGDEDGPPGAHRIIVAAEMQACGAIGRQPNRVRSGVDEQQQRQEEDGGEEGAGGGAAHRDVSCRVRSGAARFLEHGPRRPAATCFKGCAVPDGLIVAFVAGPTKKKRPRDVVDPRSKERLDRNVSCNNHFTFAYSTLKDTTNACISPTGGIDKTG</sequence>
<feature type="region of interest" description="Disordered" evidence="1">
    <location>
        <begin position="1"/>
        <end position="30"/>
    </location>
</feature>
<dbReference type="Proteomes" id="UP001055439">
    <property type="component" value="Chromosome 6"/>
</dbReference>